<sequence>MFTPIPISLILPVKLFGSTIMDLKSVQTNVKVNGGLQIKDKQKWDLIGKNPPFQFGG</sequence>
<reference evidence="1" key="1">
    <citation type="submission" date="2020-05" db="EMBL/GenBank/DDBJ databases">
        <title>The draft genome sequence of Maribacter sp. ANRC-HE7.</title>
        <authorList>
            <person name="Mu L."/>
        </authorList>
    </citation>
    <scope>NUCLEOTIDE SEQUENCE</scope>
    <source>
        <strain evidence="1">ANRC-HE7</strain>
    </source>
</reference>
<dbReference type="RefSeq" id="WP_188244690.1">
    <property type="nucleotide sequence ID" value="NZ_JABTCF010000011.1"/>
</dbReference>
<gene>
    <name evidence="1" type="ORF">HPE56_15640</name>
</gene>
<dbReference type="Proteomes" id="UP001166021">
    <property type="component" value="Unassembled WGS sequence"/>
</dbReference>
<keyword evidence="2" id="KW-1185">Reference proteome</keyword>
<dbReference type="EMBL" id="JABTCF010000011">
    <property type="protein sequence ID" value="MBD0779233.1"/>
    <property type="molecule type" value="Genomic_DNA"/>
</dbReference>
<organism evidence="1 2">
    <name type="scientific">Maribacter aquimaris</name>
    <dbReference type="NCBI Taxonomy" id="2737171"/>
    <lineage>
        <taxon>Bacteria</taxon>
        <taxon>Pseudomonadati</taxon>
        <taxon>Bacteroidota</taxon>
        <taxon>Flavobacteriia</taxon>
        <taxon>Flavobacteriales</taxon>
        <taxon>Flavobacteriaceae</taxon>
        <taxon>Maribacter</taxon>
    </lineage>
</organism>
<evidence type="ECO:0000313" key="1">
    <source>
        <dbReference type="EMBL" id="MBD0779233.1"/>
    </source>
</evidence>
<accession>A0ABR7V376</accession>
<protein>
    <submittedName>
        <fullName evidence="1">Uncharacterized protein</fullName>
    </submittedName>
</protein>
<name>A0ABR7V376_9FLAO</name>
<proteinExistence type="predicted"/>
<comment type="caution">
    <text evidence="1">The sequence shown here is derived from an EMBL/GenBank/DDBJ whole genome shotgun (WGS) entry which is preliminary data.</text>
</comment>
<evidence type="ECO:0000313" key="2">
    <source>
        <dbReference type="Proteomes" id="UP001166021"/>
    </source>
</evidence>